<dbReference type="GO" id="GO:1904047">
    <property type="term" value="F:S-adenosyl-L-methionine binding"/>
    <property type="evidence" value="ECO:0007669"/>
    <property type="project" value="TreeGrafter"/>
</dbReference>
<dbReference type="InterPro" id="IPR007197">
    <property type="entry name" value="rSAM"/>
</dbReference>
<dbReference type="InterPro" id="IPR049539">
    <property type="entry name" value="SPL"/>
</dbReference>
<protein>
    <recommendedName>
        <fullName evidence="3">DNA photolyase</fullName>
    </recommendedName>
</protein>
<dbReference type="Pfam" id="PF20903">
    <property type="entry name" value="SPL"/>
    <property type="match status" value="1"/>
</dbReference>
<dbReference type="Gene3D" id="3.80.30.30">
    <property type="match status" value="1"/>
</dbReference>
<dbReference type="Proteomes" id="UP000178951">
    <property type="component" value="Unassembled WGS sequence"/>
</dbReference>
<name>A0A1F4TXH0_UNCSA</name>
<evidence type="ECO:0000313" key="1">
    <source>
        <dbReference type="EMBL" id="OGC36743.1"/>
    </source>
</evidence>
<evidence type="ECO:0008006" key="3">
    <source>
        <dbReference type="Google" id="ProtNLM"/>
    </source>
</evidence>
<dbReference type="GO" id="GO:0051539">
    <property type="term" value="F:4 iron, 4 sulfur cluster binding"/>
    <property type="evidence" value="ECO:0007669"/>
    <property type="project" value="TreeGrafter"/>
</dbReference>
<dbReference type="STRING" id="1802583.A2311_06305"/>
<gene>
    <name evidence="1" type="ORF">A2311_06305</name>
</gene>
<proteinExistence type="predicted"/>
<accession>A0A1F4TXH0</accession>
<evidence type="ECO:0000313" key="2">
    <source>
        <dbReference type="Proteomes" id="UP000178951"/>
    </source>
</evidence>
<dbReference type="EMBL" id="MEUF01000007">
    <property type="protein sequence ID" value="OGC36743.1"/>
    <property type="molecule type" value="Genomic_DNA"/>
</dbReference>
<dbReference type="PANTHER" id="PTHR37822:SF2">
    <property type="entry name" value="SPORE PHOTOPRODUCT LYASE"/>
    <property type="match status" value="1"/>
</dbReference>
<dbReference type="GO" id="GO:0042601">
    <property type="term" value="C:endospore-forming forespore"/>
    <property type="evidence" value="ECO:0007669"/>
    <property type="project" value="TreeGrafter"/>
</dbReference>
<reference evidence="1 2" key="1">
    <citation type="journal article" date="2016" name="Nat. Commun.">
        <title>Thousands of microbial genomes shed light on interconnected biogeochemical processes in an aquifer system.</title>
        <authorList>
            <person name="Anantharaman K."/>
            <person name="Brown C.T."/>
            <person name="Hug L.A."/>
            <person name="Sharon I."/>
            <person name="Castelle C.J."/>
            <person name="Probst A.J."/>
            <person name="Thomas B.C."/>
            <person name="Singh A."/>
            <person name="Wilkins M.J."/>
            <person name="Karaoz U."/>
            <person name="Brodie E.L."/>
            <person name="Williams K.H."/>
            <person name="Hubbard S.S."/>
            <person name="Banfield J.F."/>
        </authorList>
    </citation>
    <scope>NUCLEOTIDE SEQUENCE [LARGE SCALE GENOMIC DNA]</scope>
</reference>
<sequence length="315" mass="36111">MSDKPRKYIDQVKNPVVRPCPGAKNHFCCNLVIVSQILNCPYNCSYCFLHTFFGREEIVIYRDNEKIIQEVLAYMQSAKGPLRFCTGEYSDSLAMPEAESLAVQLVNVFSRQRKHLLELKTKSINIDRLLSLDHNHQTIISWSVNPPVIIKQEEHDAPDLDKRLLAAQRAVAAGYLVGFHFDPIIYFPGWEKAYESVVREIGETIPTGKIAWISLGCLRFPAAQKELMLNKFKSRVDFSAFLPGEDNKLRYPKVMRIMLFSQLIAFLKKYLPGAYCYLCMEEAAVWQALDLGKENPPVFQFANREPVVKEGREVL</sequence>
<dbReference type="SFLD" id="SFLDS00029">
    <property type="entry name" value="Radical_SAM"/>
    <property type="match status" value="1"/>
</dbReference>
<dbReference type="AlphaFoldDB" id="A0A1F4TXH0"/>
<comment type="caution">
    <text evidence="1">The sequence shown here is derived from an EMBL/GenBank/DDBJ whole genome shotgun (WGS) entry which is preliminary data.</text>
</comment>
<dbReference type="PANTHER" id="PTHR37822">
    <property type="entry name" value="SPORE PHOTOPRODUCT LYASE-RELATED"/>
    <property type="match status" value="1"/>
</dbReference>
<organism evidence="1 2">
    <name type="scientific">candidate division WOR-1 bacterium RIFOXYB2_FULL_48_7</name>
    <dbReference type="NCBI Taxonomy" id="1802583"/>
    <lineage>
        <taxon>Bacteria</taxon>
        <taxon>Bacillati</taxon>
        <taxon>Saganbacteria</taxon>
    </lineage>
</organism>
<dbReference type="GO" id="GO:0003913">
    <property type="term" value="F:DNA photolyase activity"/>
    <property type="evidence" value="ECO:0007669"/>
    <property type="project" value="TreeGrafter"/>
</dbReference>